<protein>
    <recommendedName>
        <fullName evidence="3">2OG-Fe dioxygenase</fullName>
    </recommendedName>
</protein>
<keyword evidence="2" id="KW-1185">Reference proteome</keyword>
<proteinExistence type="predicted"/>
<dbReference type="AlphaFoldDB" id="A0A0K6IQF7"/>
<dbReference type="RefSeq" id="WP_055464092.1">
    <property type="nucleotide sequence ID" value="NZ_CYHG01000011.1"/>
</dbReference>
<reference evidence="2" key="1">
    <citation type="submission" date="2015-08" db="EMBL/GenBank/DDBJ databases">
        <authorList>
            <person name="Varghese N."/>
        </authorList>
    </citation>
    <scope>NUCLEOTIDE SEQUENCE [LARGE SCALE GENOMIC DNA]</scope>
    <source>
        <strain evidence="2">JCM 18476</strain>
    </source>
</reference>
<evidence type="ECO:0008006" key="3">
    <source>
        <dbReference type="Google" id="ProtNLM"/>
    </source>
</evidence>
<dbReference type="OrthoDB" id="6681382at2"/>
<evidence type="ECO:0000313" key="2">
    <source>
        <dbReference type="Proteomes" id="UP000182769"/>
    </source>
</evidence>
<dbReference type="Proteomes" id="UP000182769">
    <property type="component" value="Unassembled WGS sequence"/>
</dbReference>
<dbReference type="Pfam" id="PF10014">
    <property type="entry name" value="2OG-Fe_Oxy_2"/>
    <property type="match status" value="1"/>
</dbReference>
<organism evidence="1 2">
    <name type="scientific">Marinomonas fungiae</name>
    <dbReference type="NCBI Taxonomy" id="1137284"/>
    <lineage>
        <taxon>Bacteria</taxon>
        <taxon>Pseudomonadati</taxon>
        <taxon>Pseudomonadota</taxon>
        <taxon>Gammaproteobacteria</taxon>
        <taxon>Oceanospirillales</taxon>
        <taxon>Oceanospirillaceae</taxon>
        <taxon>Marinomonas</taxon>
    </lineage>
</organism>
<accession>A0A0K6IQF7</accession>
<evidence type="ECO:0000313" key="1">
    <source>
        <dbReference type="EMBL" id="CUB05547.1"/>
    </source>
</evidence>
<dbReference type="EMBL" id="CYHG01000011">
    <property type="protein sequence ID" value="CUB05547.1"/>
    <property type="molecule type" value="Genomic_DNA"/>
</dbReference>
<dbReference type="STRING" id="1137284.GCA_001418205_03052"/>
<name>A0A0K6IQF7_9GAMM</name>
<dbReference type="Gene3D" id="2.60.120.620">
    <property type="entry name" value="q2cbj1_9rhob like domain"/>
    <property type="match status" value="1"/>
</dbReference>
<sequence>MLTTKSAQEAFRLEVGQLPQESVSHLAPSFDNLPDNPYADGSYRLRRYSRFIFRDDSLQRLPTKAFVQDASINHFQGNVERIYPEIEAQTVNDPAFLELFEHFQKMADIADGNTIEVHQMRIFADHHEVDVAPEGVHQDGFDRIGIYVIKRHNIIGGDVSVHLHENAKAMMKHPLNNGEFVVLNDRRFFHYASPIKPIDGELGYMDAFVLTANLVH</sequence>
<gene>
    <name evidence="1" type="ORF">Ga0061065_111112</name>
</gene>
<dbReference type="GO" id="GO:0051213">
    <property type="term" value="F:dioxygenase activity"/>
    <property type="evidence" value="ECO:0007669"/>
    <property type="project" value="InterPro"/>
</dbReference>
<dbReference type="InterPro" id="IPR018724">
    <property type="entry name" value="2OG-Fe_dioxygenase"/>
</dbReference>